<name>A0AAN7L8P0_TRANT</name>
<keyword evidence="2" id="KW-1185">Reference proteome</keyword>
<dbReference type="Proteomes" id="UP001346149">
    <property type="component" value="Unassembled WGS sequence"/>
</dbReference>
<accession>A0AAN7L8P0</accession>
<gene>
    <name evidence="1" type="ORF">SAY86_005803</name>
</gene>
<evidence type="ECO:0000313" key="2">
    <source>
        <dbReference type="Proteomes" id="UP001346149"/>
    </source>
</evidence>
<dbReference type="EMBL" id="JAXQNO010000018">
    <property type="protein sequence ID" value="KAK4777115.1"/>
    <property type="molecule type" value="Genomic_DNA"/>
</dbReference>
<dbReference type="AlphaFoldDB" id="A0AAN7L8P0"/>
<organism evidence="1 2">
    <name type="scientific">Trapa natans</name>
    <name type="common">Water chestnut</name>
    <dbReference type="NCBI Taxonomy" id="22666"/>
    <lineage>
        <taxon>Eukaryota</taxon>
        <taxon>Viridiplantae</taxon>
        <taxon>Streptophyta</taxon>
        <taxon>Embryophyta</taxon>
        <taxon>Tracheophyta</taxon>
        <taxon>Spermatophyta</taxon>
        <taxon>Magnoliopsida</taxon>
        <taxon>eudicotyledons</taxon>
        <taxon>Gunneridae</taxon>
        <taxon>Pentapetalae</taxon>
        <taxon>rosids</taxon>
        <taxon>malvids</taxon>
        <taxon>Myrtales</taxon>
        <taxon>Lythraceae</taxon>
        <taxon>Trapa</taxon>
    </lineage>
</organism>
<protein>
    <submittedName>
        <fullName evidence="1">Uncharacterized protein</fullName>
    </submittedName>
</protein>
<sequence length="158" mass="17171">MLQLFFAVAFSAVPLTLYLPPIRSLNLFVVTLEEFLRQTALGAYPRVRHACVRLFNSLVRLARVDGYMKIYRECVDGRAVSNPKLDLGEVQRRKASISVGKGPEPTLVVYGLTGPNSSLGSPDNRSTVLGGSPTIDGPGQTPVFDHVLPHPPSILITS</sequence>
<dbReference type="PANTHER" id="PTHR36616:SF5">
    <property type="entry name" value="DIS3-EXONUCLEASE-LIKE PROTEIN"/>
    <property type="match status" value="1"/>
</dbReference>
<proteinExistence type="predicted"/>
<dbReference type="PANTHER" id="PTHR36616">
    <property type="entry name" value="BNAC07G32700D PROTEIN"/>
    <property type="match status" value="1"/>
</dbReference>
<reference evidence="1 2" key="1">
    <citation type="journal article" date="2023" name="Hortic Res">
        <title>Pangenome of water caltrop reveals structural variations and asymmetric subgenome divergence after allopolyploidization.</title>
        <authorList>
            <person name="Zhang X."/>
            <person name="Chen Y."/>
            <person name="Wang L."/>
            <person name="Yuan Y."/>
            <person name="Fang M."/>
            <person name="Shi L."/>
            <person name="Lu R."/>
            <person name="Comes H.P."/>
            <person name="Ma Y."/>
            <person name="Chen Y."/>
            <person name="Huang G."/>
            <person name="Zhou Y."/>
            <person name="Zheng Z."/>
            <person name="Qiu Y."/>
        </authorList>
    </citation>
    <scope>NUCLEOTIDE SEQUENCE [LARGE SCALE GENOMIC DNA]</scope>
    <source>
        <strain evidence="1">F231</strain>
    </source>
</reference>
<evidence type="ECO:0000313" key="1">
    <source>
        <dbReference type="EMBL" id="KAK4777115.1"/>
    </source>
</evidence>
<comment type="caution">
    <text evidence="1">The sequence shown here is derived from an EMBL/GenBank/DDBJ whole genome shotgun (WGS) entry which is preliminary data.</text>
</comment>